<keyword evidence="1" id="KW-0805">Transcription regulation</keyword>
<feature type="domain" description="HTH araC/xylS-type" evidence="4">
    <location>
        <begin position="235"/>
        <end position="333"/>
    </location>
</feature>
<proteinExistence type="predicted"/>
<evidence type="ECO:0000256" key="2">
    <source>
        <dbReference type="ARBA" id="ARBA00023125"/>
    </source>
</evidence>
<dbReference type="SUPFAM" id="SSF51215">
    <property type="entry name" value="Regulatory protein AraC"/>
    <property type="match status" value="1"/>
</dbReference>
<keyword evidence="5" id="KW-0489">Methyltransferase</keyword>
<evidence type="ECO:0000256" key="1">
    <source>
        <dbReference type="ARBA" id="ARBA00023015"/>
    </source>
</evidence>
<dbReference type="GO" id="GO:0003700">
    <property type="term" value="F:DNA-binding transcription factor activity"/>
    <property type="evidence" value="ECO:0007669"/>
    <property type="project" value="InterPro"/>
</dbReference>
<evidence type="ECO:0000256" key="3">
    <source>
        <dbReference type="ARBA" id="ARBA00023163"/>
    </source>
</evidence>
<dbReference type="PANTHER" id="PTHR43280:SF2">
    <property type="entry name" value="HTH-TYPE TRANSCRIPTIONAL REGULATOR EXSA"/>
    <property type="match status" value="1"/>
</dbReference>
<dbReference type="InterPro" id="IPR037923">
    <property type="entry name" value="HTH-like"/>
</dbReference>
<dbReference type="EMBL" id="PVXP01000036">
    <property type="protein sequence ID" value="PRR84661.1"/>
    <property type="molecule type" value="Genomic_DNA"/>
</dbReference>
<accession>A0A2T0BLA5</accession>
<dbReference type="RefSeq" id="WP_106009963.1">
    <property type="nucleotide sequence ID" value="NZ_PVXP01000036.1"/>
</dbReference>
<dbReference type="Gene3D" id="1.10.10.60">
    <property type="entry name" value="Homeodomain-like"/>
    <property type="match status" value="2"/>
</dbReference>
<evidence type="ECO:0000259" key="4">
    <source>
        <dbReference type="PROSITE" id="PS01124"/>
    </source>
</evidence>
<keyword evidence="3" id="KW-0804">Transcription</keyword>
<dbReference type="InterPro" id="IPR009057">
    <property type="entry name" value="Homeodomain-like_sf"/>
</dbReference>
<keyword evidence="2" id="KW-0238">DNA-binding</keyword>
<comment type="caution">
    <text evidence="5">The sequence shown here is derived from an EMBL/GenBank/DDBJ whole genome shotgun (WGS) entry which is preliminary data.</text>
</comment>
<dbReference type="Pfam" id="PF02311">
    <property type="entry name" value="AraC_binding"/>
    <property type="match status" value="1"/>
</dbReference>
<protein>
    <submittedName>
        <fullName evidence="5">Bifunctional transcriptional activator/DNA repair enzyme AdaA</fullName>
        <ecNumber evidence="5">2.1.1.-</ecNumber>
    </submittedName>
</protein>
<evidence type="ECO:0000313" key="5">
    <source>
        <dbReference type="EMBL" id="PRR84661.1"/>
    </source>
</evidence>
<keyword evidence="5" id="KW-0808">Transferase</keyword>
<dbReference type="InterPro" id="IPR003313">
    <property type="entry name" value="AraC-bd"/>
</dbReference>
<dbReference type="GO" id="GO:0008168">
    <property type="term" value="F:methyltransferase activity"/>
    <property type="evidence" value="ECO:0007669"/>
    <property type="project" value="UniProtKB-KW"/>
</dbReference>
<dbReference type="PANTHER" id="PTHR43280">
    <property type="entry name" value="ARAC-FAMILY TRANSCRIPTIONAL REGULATOR"/>
    <property type="match status" value="1"/>
</dbReference>
<sequence>MFENIHFIRKTLSSPVINEHMIASIIDEYLDQNSPDYTGDIKKDFNLPWDASFNMEGTYNVIAPSVVSTFAQTSLFYVQSFSVFDMTESYFTRRKDYSSYEIVYSYDGLGYLEYDEKCYELKPGDGFFIDCRKPHFYKTATDRWHHCVFHFDGPLAEYYFNEFSKEGNVNFHMDFNHTAENNFQAALEKLASAYDSIGAYKDLQVSLAIEGILVLLLTHGDEYNNARKKIPENLVLLVRYINNNYANHLTLDYLSDFSNYSKYYLCRLFKEYIGYSPTEYIINLRIDHAKEYLRSNNLPANKIGVLVGISNTNYFYRIFKKMTGFSPDEFRKRY</sequence>
<dbReference type="AlphaFoldDB" id="A0A2T0BLA5"/>
<dbReference type="OrthoDB" id="9791615at2"/>
<reference evidence="5 6" key="1">
    <citation type="submission" date="2018-03" db="EMBL/GenBank/DDBJ databases">
        <title>Genome sequence of Clostridium luticellarii DSM 29923.</title>
        <authorList>
            <person name="Poehlein A."/>
            <person name="Daniel R."/>
        </authorList>
    </citation>
    <scope>NUCLEOTIDE SEQUENCE [LARGE SCALE GENOMIC DNA]</scope>
    <source>
        <strain evidence="5 6">DSM 29923</strain>
    </source>
</reference>
<dbReference type="Pfam" id="PF12833">
    <property type="entry name" value="HTH_18"/>
    <property type="match status" value="1"/>
</dbReference>
<keyword evidence="6" id="KW-1185">Reference proteome</keyword>
<dbReference type="PROSITE" id="PS01124">
    <property type="entry name" value="HTH_ARAC_FAMILY_2"/>
    <property type="match status" value="1"/>
</dbReference>
<organism evidence="5 6">
    <name type="scientific">Clostridium luticellarii</name>
    <dbReference type="NCBI Taxonomy" id="1691940"/>
    <lineage>
        <taxon>Bacteria</taxon>
        <taxon>Bacillati</taxon>
        <taxon>Bacillota</taxon>
        <taxon>Clostridia</taxon>
        <taxon>Eubacteriales</taxon>
        <taxon>Clostridiaceae</taxon>
        <taxon>Clostridium</taxon>
    </lineage>
</organism>
<dbReference type="EC" id="2.1.1.-" evidence="5"/>
<gene>
    <name evidence="5" type="primary">adaA_2</name>
    <name evidence="5" type="ORF">CLLU_23450</name>
</gene>
<dbReference type="SMART" id="SM00342">
    <property type="entry name" value="HTH_ARAC"/>
    <property type="match status" value="1"/>
</dbReference>
<dbReference type="GO" id="GO:0043565">
    <property type="term" value="F:sequence-specific DNA binding"/>
    <property type="evidence" value="ECO:0007669"/>
    <property type="project" value="InterPro"/>
</dbReference>
<dbReference type="SUPFAM" id="SSF46689">
    <property type="entry name" value="Homeodomain-like"/>
    <property type="match status" value="2"/>
</dbReference>
<evidence type="ECO:0000313" key="6">
    <source>
        <dbReference type="Proteomes" id="UP000237798"/>
    </source>
</evidence>
<dbReference type="Proteomes" id="UP000237798">
    <property type="component" value="Unassembled WGS sequence"/>
</dbReference>
<name>A0A2T0BLA5_9CLOT</name>
<dbReference type="Gene3D" id="2.60.120.280">
    <property type="entry name" value="Regulatory protein AraC"/>
    <property type="match status" value="1"/>
</dbReference>
<dbReference type="InterPro" id="IPR018060">
    <property type="entry name" value="HTH_AraC"/>
</dbReference>
<dbReference type="GO" id="GO:0032259">
    <property type="term" value="P:methylation"/>
    <property type="evidence" value="ECO:0007669"/>
    <property type="project" value="UniProtKB-KW"/>
</dbReference>